<protein>
    <recommendedName>
        <fullName evidence="5">60S ribosomal protein L18a-like protein</fullName>
    </recommendedName>
</protein>
<dbReference type="OrthoDB" id="1304551at2759"/>
<evidence type="ECO:0000256" key="2">
    <source>
        <dbReference type="SAM" id="Phobius"/>
    </source>
</evidence>
<comment type="caution">
    <text evidence="3">The sequence shown here is derived from an EMBL/GenBank/DDBJ whole genome shotgun (WGS) entry which is preliminary data.</text>
</comment>
<feature type="transmembrane region" description="Helical" evidence="2">
    <location>
        <begin position="103"/>
        <end position="128"/>
    </location>
</feature>
<dbReference type="Proteomes" id="UP001151287">
    <property type="component" value="Unassembled WGS sequence"/>
</dbReference>
<feature type="region of interest" description="Disordered" evidence="1">
    <location>
        <begin position="1"/>
        <end position="48"/>
    </location>
</feature>
<evidence type="ECO:0000313" key="4">
    <source>
        <dbReference type="Proteomes" id="UP001151287"/>
    </source>
</evidence>
<keyword evidence="4" id="KW-1185">Reference proteome</keyword>
<dbReference type="EMBL" id="JAMQYH010000004">
    <property type="protein sequence ID" value="KAJ1689746.1"/>
    <property type="molecule type" value="Genomic_DNA"/>
</dbReference>
<name>A0A9Q0C9E2_9POAL</name>
<keyword evidence="2" id="KW-1133">Transmembrane helix</keyword>
<keyword evidence="2" id="KW-0812">Transmembrane</keyword>
<evidence type="ECO:0000313" key="3">
    <source>
        <dbReference type="EMBL" id="KAJ1689746.1"/>
    </source>
</evidence>
<dbReference type="InterPro" id="IPR044804">
    <property type="entry name" value="Ribosomal_eL20z-like"/>
</dbReference>
<dbReference type="PANTHER" id="PTHR46631">
    <property type="entry name" value="60S RIBOSOMAL PROTEIN L18A-LIKE"/>
    <property type="match status" value="1"/>
</dbReference>
<evidence type="ECO:0000256" key="1">
    <source>
        <dbReference type="SAM" id="MobiDB-lite"/>
    </source>
</evidence>
<dbReference type="PANTHER" id="PTHR46631:SF4">
    <property type="entry name" value="OS06G0359400 PROTEIN"/>
    <property type="match status" value="1"/>
</dbReference>
<feature type="transmembrane region" description="Helical" evidence="2">
    <location>
        <begin position="140"/>
        <end position="159"/>
    </location>
</feature>
<proteinExistence type="predicted"/>
<dbReference type="AlphaFoldDB" id="A0A9Q0C9E2"/>
<sequence length="165" mass="17868">MSEEEAKSRGVMGSDSQHQSQYPPQPQPQYGTFDGGAPGYPQPVMGFPQPAPPPGVTPSLPYRTPYTSVPTYYPYSYQAVAGYGTIAEGQPVRRRRLPCCGIGIGWCLFILGFFFAAIPWYIGALVLLCSRVDYREKPGLIVCTIAAILAAIAVLFGVTKGADVW</sequence>
<organism evidence="3 4">
    <name type="scientific">Rhynchospora breviuscula</name>
    <dbReference type="NCBI Taxonomy" id="2022672"/>
    <lineage>
        <taxon>Eukaryota</taxon>
        <taxon>Viridiplantae</taxon>
        <taxon>Streptophyta</taxon>
        <taxon>Embryophyta</taxon>
        <taxon>Tracheophyta</taxon>
        <taxon>Spermatophyta</taxon>
        <taxon>Magnoliopsida</taxon>
        <taxon>Liliopsida</taxon>
        <taxon>Poales</taxon>
        <taxon>Cyperaceae</taxon>
        <taxon>Cyperoideae</taxon>
        <taxon>Rhynchosporeae</taxon>
        <taxon>Rhynchospora</taxon>
    </lineage>
</organism>
<gene>
    <name evidence="3" type="ORF">LUZ63_013901</name>
</gene>
<evidence type="ECO:0008006" key="5">
    <source>
        <dbReference type="Google" id="ProtNLM"/>
    </source>
</evidence>
<accession>A0A9Q0C9E2</accession>
<keyword evidence="2" id="KW-0472">Membrane</keyword>
<reference evidence="3" key="1">
    <citation type="journal article" date="2022" name="Cell">
        <title>Repeat-based holocentromeres influence genome architecture and karyotype evolution.</title>
        <authorList>
            <person name="Hofstatter P.G."/>
            <person name="Thangavel G."/>
            <person name="Lux T."/>
            <person name="Neumann P."/>
            <person name="Vondrak T."/>
            <person name="Novak P."/>
            <person name="Zhang M."/>
            <person name="Costa L."/>
            <person name="Castellani M."/>
            <person name="Scott A."/>
            <person name="Toegelov H."/>
            <person name="Fuchs J."/>
            <person name="Mata-Sucre Y."/>
            <person name="Dias Y."/>
            <person name="Vanzela A.L.L."/>
            <person name="Huettel B."/>
            <person name="Almeida C.C.S."/>
            <person name="Simkova H."/>
            <person name="Souza G."/>
            <person name="Pedrosa-Harand A."/>
            <person name="Macas J."/>
            <person name="Mayer K.F.X."/>
            <person name="Houben A."/>
            <person name="Marques A."/>
        </authorList>
    </citation>
    <scope>NUCLEOTIDE SEQUENCE</scope>
    <source>
        <strain evidence="3">RhyBre1mFocal</strain>
    </source>
</reference>